<reference evidence="2 3" key="1">
    <citation type="journal article" date="2015" name="Genome Biol. Evol.">
        <title>The genome of winter moth (Operophtera brumata) provides a genomic perspective on sexual dimorphism and phenology.</title>
        <authorList>
            <person name="Derks M.F."/>
            <person name="Smit S."/>
            <person name="Salis L."/>
            <person name="Schijlen E."/>
            <person name="Bossers A."/>
            <person name="Mateman C."/>
            <person name="Pijl A.S."/>
            <person name="de Ridder D."/>
            <person name="Groenen M.A."/>
            <person name="Visser M.E."/>
            <person name="Megens H.J."/>
        </authorList>
    </citation>
    <scope>NUCLEOTIDE SEQUENCE [LARGE SCALE GENOMIC DNA]</scope>
    <source>
        <strain evidence="2">WM2013NL</strain>
        <tissue evidence="2">Head and thorax</tissue>
    </source>
</reference>
<feature type="compositionally biased region" description="Basic residues" evidence="1">
    <location>
        <begin position="76"/>
        <end position="93"/>
    </location>
</feature>
<dbReference type="Proteomes" id="UP000037510">
    <property type="component" value="Unassembled WGS sequence"/>
</dbReference>
<dbReference type="AlphaFoldDB" id="A0A0L7LH22"/>
<accession>A0A0L7LH22</accession>
<gene>
    <name evidence="2" type="ORF">OBRU01_08759</name>
</gene>
<sequence>MLQRLTLVQKLNTQCRLAREILEHAADLVDDAEELPAPLHAAMLDTIKLLTGPRMRLPREYTLRYITILPHRGRRGGAARAAARRHHHQAAHRPAHETAP</sequence>
<proteinExistence type="predicted"/>
<evidence type="ECO:0000256" key="1">
    <source>
        <dbReference type="SAM" id="MobiDB-lite"/>
    </source>
</evidence>
<evidence type="ECO:0000313" key="2">
    <source>
        <dbReference type="EMBL" id="KOB74654.1"/>
    </source>
</evidence>
<organism evidence="2 3">
    <name type="scientific">Operophtera brumata</name>
    <name type="common">Winter moth</name>
    <name type="synonym">Phalaena brumata</name>
    <dbReference type="NCBI Taxonomy" id="104452"/>
    <lineage>
        <taxon>Eukaryota</taxon>
        <taxon>Metazoa</taxon>
        <taxon>Ecdysozoa</taxon>
        <taxon>Arthropoda</taxon>
        <taxon>Hexapoda</taxon>
        <taxon>Insecta</taxon>
        <taxon>Pterygota</taxon>
        <taxon>Neoptera</taxon>
        <taxon>Endopterygota</taxon>
        <taxon>Lepidoptera</taxon>
        <taxon>Glossata</taxon>
        <taxon>Ditrysia</taxon>
        <taxon>Geometroidea</taxon>
        <taxon>Geometridae</taxon>
        <taxon>Larentiinae</taxon>
        <taxon>Operophtera</taxon>
    </lineage>
</organism>
<dbReference type="EMBL" id="JTDY01001173">
    <property type="protein sequence ID" value="KOB74654.1"/>
    <property type="molecule type" value="Genomic_DNA"/>
</dbReference>
<keyword evidence="3" id="KW-1185">Reference proteome</keyword>
<feature type="region of interest" description="Disordered" evidence="1">
    <location>
        <begin position="76"/>
        <end position="100"/>
    </location>
</feature>
<protein>
    <submittedName>
        <fullName evidence="2">Uncharacterized protein</fullName>
    </submittedName>
</protein>
<evidence type="ECO:0000313" key="3">
    <source>
        <dbReference type="Proteomes" id="UP000037510"/>
    </source>
</evidence>
<name>A0A0L7LH22_OPEBR</name>
<comment type="caution">
    <text evidence="2">The sequence shown here is derived from an EMBL/GenBank/DDBJ whole genome shotgun (WGS) entry which is preliminary data.</text>
</comment>